<keyword evidence="2" id="KW-1185">Reference proteome</keyword>
<dbReference type="EMBL" id="WFLN01000007">
    <property type="protein sequence ID" value="KAB8029876.1"/>
    <property type="molecule type" value="Genomic_DNA"/>
</dbReference>
<reference evidence="1 2" key="1">
    <citation type="submission" date="2019-10" db="EMBL/GenBank/DDBJ databases">
        <title>New genus of Silvanigrellaceae.</title>
        <authorList>
            <person name="Pitt A."/>
            <person name="Hahn M.W."/>
        </authorList>
    </citation>
    <scope>NUCLEOTIDE SEQUENCE [LARGE SCALE GENOMIC DNA]</scope>
    <source>
        <strain evidence="1 2">33A1-SZDP</strain>
    </source>
</reference>
<evidence type="ECO:0000313" key="1">
    <source>
        <dbReference type="EMBL" id="KAB8029876.1"/>
    </source>
</evidence>
<accession>A0A833JBU7</accession>
<dbReference type="AlphaFoldDB" id="A0A833JBU7"/>
<protein>
    <submittedName>
        <fullName evidence="1">Uncharacterized protein</fullName>
    </submittedName>
</protein>
<organism evidence="1 2">
    <name type="scientific">Fluviispira multicolorata</name>
    <dbReference type="NCBI Taxonomy" id="2654512"/>
    <lineage>
        <taxon>Bacteria</taxon>
        <taxon>Pseudomonadati</taxon>
        <taxon>Bdellovibrionota</taxon>
        <taxon>Oligoflexia</taxon>
        <taxon>Silvanigrellales</taxon>
        <taxon>Silvanigrellaceae</taxon>
        <taxon>Fluviispira</taxon>
    </lineage>
</organism>
<dbReference type="RefSeq" id="WP_152213219.1">
    <property type="nucleotide sequence ID" value="NZ_WFLN01000007.1"/>
</dbReference>
<gene>
    <name evidence="1" type="ORF">GCL57_10080</name>
</gene>
<evidence type="ECO:0000313" key="2">
    <source>
        <dbReference type="Proteomes" id="UP000442694"/>
    </source>
</evidence>
<name>A0A833JBU7_9BACT</name>
<sequence>MGKKYEIAKKLFDPVVIQEKQSNIFRYLMLEENLPYRTVIQEWASNFIDRDGKFITEFQTTFNSSFWELYIFAVLNEIGFKNSYNYPSPDFIFNDLIFECTISNPPDDVRANFAKLFLTASGEKKLELRRDMIEFSCVRLMNSISAKIKKYKEYYSKLDYVKNKPFIICITPFDQEHSQLQGTEAIIQCLYAAGTPLFMDDGNSNSISDRTFLGINLVKSVIKHSGTSIDTGLFCKPENSFVSAVLFSSTATISKVHTLSSKRDGSNFSVTRFNKNSKFSNEFIFSDTNYNETLVDGVSLFLNPFADIKFDVSKFQNAGIGVSLYSSEGKLLFSNYPDNFLLHRSKISSCIIGSEKHKILEDTRSKEKSRPLLTYQKIKYHEDQLVCVDAIHDNYKEQWKAYYKGWTIFVVQCSVDNDWGWLANNTKSSTMQDFITNNSKRGIITLLIEASFFTTKEEAFLDAKRAILNKLKNYGF</sequence>
<dbReference type="Proteomes" id="UP000442694">
    <property type="component" value="Unassembled WGS sequence"/>
</dbReference>
<proteinExistence type="predicted"/>
<comment type="caution">
    <text evidence="1">The sequence shown here is derived from an EMBL/GenBank/DDBJ whole genome shotgun (WGS) entry which is preliminary data.</text>
</comment>